<comment type="caution">
    <text evidence="2">The sequence shown here is derived from an EMBL/GenBank/DDBJ whole genome shotgun (WGS) entry which is preliminary data.</text>
</comment>
<feature type="chain" id="PRO_5003532130" evidence="1">
    <location>
        <begin position="18"/>
        <end position="75"/>
    </location>
</feature>
<gene>
    <name evidence="2" type="ORF">M7I_2748</name>
</gene>
<proteinExistence type="predicted"/>
<protein>
    <submittedName>
        <fullName evidence="2">Uncharacterized protein</fullName>
    </submittedName>
</protein>
<dbReference type="Proteomes" id="UP000005446">
    <property type="component" value="Unassembled WGS sequence"/>
</dbReference>
<name>H0EJL9_GLAL7</name>
<keyword evidence="3" id="KW-1185">Reference proteome</keyword>
<dbReference type="AlphaFoldDB" id="H0EJL9"/>
<organism evidence="2 3">
    <name type="scientific">Glarea lozoyensis (strain ATCC 74030 / MF5533)</name>
    <dbReference type="NCBI Taxonomy" id="1104152"/>
    <lineage>
        <taxon>Eukaryota</taxon>
        <taxon>Fungi</taxon>
        <taxon>Dikarya</taxon>
        <taxon>Ascomycota</taxon>
        <taxon>Pezizomycotina</taxon>
        <taxon>Leotiomycetes</taxon>
        <taxon>Helotiales</taxon>
        <taxon>Helotiaceae</taxon>
        <taxon>Glarea</taxon>
    </lineage>
</organism>
<reference evidence="2 3" key="1">
    <citation type="journal article" date="2012" name="Eukaryot. Cell">
        <title>Genome sequence of the fungus Glarea lozoyensis: the first genome sequence of a species from the Helotiaceae family.</title>
        <authorList>
            <person name="Youssar L."/>
            <person name="Gruening B.A."/>
            <person name="Erxleben A."/>
            <person name="Guenther S."/>
            <person name="Huettel W."/>
        </authorList>
    </citation>
    <scope>NUCLEOTIDE SEQUENCE [LARGE SCALE GENOMIC DNA]</scope>
    <source>
        <strain evidence="3">ATCC 74030 / MF5533</strain>
    </source>
</reference>
<accession>H0EJL9</accession>
<dbReference type="HOGENOM" id="CLU_2671280_0_0_1"/>
<feature type="signal peptide" evidence="1">
    <location>
        <begin position="1"/>
        <end position="17"/>
    </location>
</feature>
<dbReference type="EMBL" id="AGUE01000056">
    <property type="protein sequence ID" value="EHL01280.1"/>
    <property type="molecule type" value="Genomic_DNA"/>
</dbReference>
<evidence type="ECO:0000313" key="3">
    <source>
        <dbReference type="Proteomes" id="UP000005446"/>
    </source>
</evidence>
<sequence length="75" mass="8550">MLLLNIVLLTTSTQILASQFAEPLPRFLDSRADTSGGWALTLISSWWSTFSFYVGSEIIEDYGYIRRGVRNRCDE</sequence>
<evidence type="ECO:0000313" key="2">
    <source>
        <dbReference type="EMBL" id="EHL01280.1"/>
    </source>
</evidence>
<keyword evidence="1" id="KW-0732">Signal</keyword>
<dbReference type="InParanoid" id="H0EJL9"/>
<evidence type="ECO:0000256" key="1">
    <source>
        <dbReference type="SAM" id="SignalP"/>
    </source>
</evidence>